<sequence length="390" mass="45188">MNFVIKSFYQPLNMKENTFLSGTYKQKYHDKSFSPSLINKPFEWRDAKITILLEEAGRLLGELNVYSLLVPDVNFFIQMHVVKEATTSSRIEGTRTGIDEALLPEEEIDPERRNDWEEVQNYIKAMNYAIAELEKLPLSMRLLKETHNILLSGVRGKHKNPGEIRTSQNWIGGSSLQDAFFIPPHQNELPGLLSDLEKFWHNQELNIPHLINIAMSHYQIETIHPFLDGNGRIGRLLITLQLVERGILRRPTLYLSDFFERNKGAYYDSLTLVRSSNNIEQWIRFFLSGIIETAKNGTLTFERIITLRQNYEAKILTLGRRAKIAQELLKLLFSKPIVNANQIAEKLKITFPSANALVKDFQRLGLFQEITGFARNRLFSLSEYLNLFER</sequence>
<dbReference type="InterPro" id="IPR003812">
    <property type="entry name" value="Fido"/>
</dbReference>
<evidence type="ECO:0000313" key="2">
    <source>
        <dbReference type="EMBL" id="GAN33206.1"/>
    </source>
</evidence>
<dbReference type="PANTHER" id="PTHR13504:SF38">
    <property type="entry name" value="FIDO DOMAIN-CONTAINING PROTEIN"/>
    <property type="match status" value="1"/>
</dbReference>
<proteinExistence type="predicted"/>
<dbReference type="InterPro" id="IPR025758">
    <property type="entry name" value="Fic/DOC_N"/>
</dbReference>
<dbReference type="Gene3D" id="1.10.3290.10">
    <property type="entry name" value="Fido-like domain"/>
    <property type="match status" value="1"/>
</dbReference>
<accession>A0ABQ0JWR2</accession>
<feature type="domain" description="Fido" evidence="1">
    <location>
        <begin position="138"/>
        <end position="288"/>
    </location>
</feature>
<dbReference type="Pfam" id="PF02661">
    <property type="entry name" value="Fic"/>
    <property type="match status" value="1"/>
</dbReference>
<organism evidence="2 3">
    <name type="scientific">Candidatus Brocadia sinica JPN1</name>
    <dbReference type="NCBI Taxonomy" id="1197129"/>
    <lineage>
        <taxon>Bacteria</taxon>
        <taxon>Pseudomonadati</taxon>
        <taxon>Planctomycetota</taxon>
        <taxon>Candidatus Brocadiia</taxon>
        <taxon>Candidatus Brocadiales</taxon>
        <taxon>Candidatus Brocadiaceae</taxon>
        <taxon>Candidatus Brocadia</taxon>
    </lineage>
</organism>
<comment type="caution">
    <text evidence="2">The sequence shown here is derived from an EMBL/GenBank/DDBJ whole genome shotgun (WGS) entry which is preliminary data.</text>
</comment>
<gene>
    <name evidence="2" type="ORF">BROSI_A1723</name>
</gene>
<reference evidence="3" key="1">
    <citation type="journal article" date="2015" name="Genome Announc.">
        <title>Draft Genome Sequence of an Anaerobic Ammonium-Oxidizing Bacterium, "Candidatus Brocadia sinica".</title>
        <authorList>
            <person name="Oshiki M."/>
            <person name="Shinyako-Hata K."/>
            <person name="Satoh H."/>
            <person name="Okabe S."/>
        </authorList>
    </citation>
    <scope>NUCLEOTIDE SEQUENCE [LARGE SCALE GENOMIC DNA]</scope>
    <source>
        <strain evidence="3">JPN1</strain>
    </source>
</reference>
<keyword evidence="3" id="KW-1185">Reference proteome</keyword>
<dbReference type="PROSITE" id="PS51459">
    <property type="entry name" value="FIDO"/>
    <property type="match status" value="1"/>
</dbReference>
<evidence type="ECO:0000313" key="3">
    <source>
        <dbReference type="Proteomes" id="UP000032309"/>
    </source>
</evidence>
<dbReference type="Pfam" id="PF13784">
    <property type="entry name" value="Fic_N"/>
    <property type="match status" value="1"/>
</dbReference>
<dbReference type="PIRSF" id="PIRSF038925">
    <property type="entry name" value="AMP-prot_trans"/>
    <property type="match status" value="1"/>
</dbReference>
<dbReference type="InterPro" id="IPR036597">
    <property type="entry name" value="Fido-like_dom_sf"/>
</dbReference>
<dbReference type="InterPro" id="IPR026287">
    <property type="entry name" value="SoFic-like"/>
</dbReference>
<name>A0ABQ0JWR2_9BACT</name>
<dbReference type="PANTHER" id="PTHR13504">
    <property type="entry name" value="FIDO DOMAIN-CONTAINING PROTEIN DDB_G0283145"/>
    <property type="match status" value="1"/>
</dbReference>
<dbReference type="SUPFAM" id="SSF140931">
    <property type="entry name" value="Fic-like"/>
    <property type="match status" value="1"/>
</dbReference>
<dbReference type="InterPro" id="IPR040198">
    <property type="entry name" value="Fido_containing"/>
</dbReference>
<dbReference type="Proteomes" id="UP000032309">
    <property type="component" value="Unassembled WGS sequence"/>
</dbReference>
<protein>
    <submittedName>
        <fullName evidence="2">Filamentation induced by cAMP protein Fic</fullName>
    </submittedName>
</protein>
<evidence type="ECO:0000259" key="1">
    <source>
        <dbReference type="PROSITE" id="PS51459"/>
    </source>
</evidence>
<dbReference type="EMBL" id="BAFN01000001">
    <property type="protein sequence ID" value="GAN33206.1"/>
    <property type="molecule type" value="Genomic_DNA"/>
</dbReference>